<sequence length="118" mass="12020">MVRAVPAAPRAAAGGVNLADGRRAGAARRMRARGSAGRRDLCGGSASSGGGRQPALIEATDGAARRQALSDGSCDLLALTSLRSVWGGVMCRIRSGLGWSRTCRRTRDEAGVGKVIAG</sequence>
<name>A0A640T8E3_9ACTN</name>
<dbReference type="Proteomes" id="UP000430079">
    <property type="component" value="Unassembled WGS sequence"/>
</dbReference>
<evidence type="ECO:0000313" key="2">
    <source>
        <dbReference type="EMBL" id="GFE19470.1"/>
    </source>
</evidence>
<organism evidence="2 3">
    <name type="scientific">Streptomyces glebosus</name>
    <dbReference type="NCBI Taxonomy" id="249580"/>
    <lineage>
        <taxon>Bacteria</taxon>
        <taxon>Bacillati</taxon>
        <taxon>Actinomycetota</taxon>
        <taxon>Actinomycetes</taxon>
        <taxon>Kitasatosporales</taxon>
        <taxon>Streptomycetaceae</taxon>
        <taxon>Streptomyces</taxon>
    </lineage>
</organism>
<evidence type="ECO:0000313" key="3">
    <source>
        <dbReference type="Proteomes" id="UP000430079"/>
    </source>
</evidence>
<feature type="region of interest" description="Disordered" evidence="1">
    <location>
        <begin position="27"/>
        <end position="54"/>
    </location>
</feature>
<evidence type="ECO:0000256" key="1">
    <source>
        <dbReference type="SAM" id="MobiDB-lite"/>
    </source>
</evidence>
<protein>
    <submittedName>
        <fullName evidence="2">Uncharacterized protein</fullName>
    </submittedName>
</protein>
<dbReference type="EMBL" id="BLIO01000001">
    <property type="protein sequence ID" value="GFE19470.1"/>
    <property type="molecule type" value="Genomic_DNA"/>
</dbReference>
<keyword evidence="3" id="KW-1185">Reference proteome</keyword>
<accession>A0A640T8E3</accession>
<dbReference type="AlphaFoldDB" id="A0A640T8E3"/>
<reference evidence="2 3" key="1">
    <citation type="submission" date="2019-12" db="EMBL/GenBank/DDBJ databases">
        <title>Whole genome shotgun sequence of Streptomyces hygroscopicus subsp. glebosus NBRC 13786.</title>
        <authorList>
            <person name="Ichikawa N."/>
            <person name="Kimura A."/>
            <person name="Kitahashi Y."/>
            <person name="Komaki H."/>
            <person name="Tamura T."/>
        </authorList>
    </citation>
    <scope>NUCLEOTIDE SEQUENCE [LARGE SCALE GENOMIC DNA]</scope>
    <source>
        <strain evidence="2 3">NBRC 13786</strain>
    </source>
</reference>
<proteinExistence type="predicted"/>
<comment type="caution">
    <text evidence="2">The sequence shown here is derived from an EMBL/GenBank/DDBJ whole genome shotgun (WGS) entry which is preliminary data.</text>
</comment>
<gene>
    <name evidence="2" type="ORF">Sgleb_75170</name>
</gene>